<sequence length="144" mass="16632">METTTKRDEVNDKILSKIVRVHVSDGRIFIGKFECIDKKGSLFIQDALEILDTTDKNFYIHQLLQPVFHTQEKSKKLLKYVGSIIMPREHVSKVLLDPKMEETMYMLASESIMPENEVMTEKDLLAQAEAAQEEEGKEEVTKEE</sequence>
<dbReference type="Proteomes" id="UP001295684">
    <property type="component" value="Unassembled WGS sequence"/>
</dbReference>
<dbReference type="Gene3D" id="2.30.30.100">
    <property type="match status" value="1"/>
</dbReference>
<dbReference type="SUPFAM" id="SSF50182">
    <property type="entry name" value="Sm-like ribonucleoproteins"/>
    <property type="match status" value="1"/>
</dbReference>
<dbReference type="InterPro" id="IPR010920">
    <property type="entry name" value="LSM_dom_sf"/>
</dbReference>
<evidence type="ECO:0000313" key="1">
    <source>
        <dbReference type="EMBL" id="CAI2383281.1"/>
    </source>
</evidence>
<accession>A0AAD1Y3J4</accession>
<reference evidence="1" key="1">
    <citation type="submission" date="2023-07" db="EMBL/GenBank/DDBJ databases">
        <authorList>
            <consortium name="AG Swart"/>
            <person name="Singh M."/>
            <person name="Singh A."/>
            <person name="Seah K."/>
            <person name="Emmerich C."/>
        </authorList>
    </citation>
    <scope>NUCLEOTIDE SEQUENCE</scope>
    <source>
        <strain evidence="1">DP1</strain>
    </source>
</reference>
<proteinExistence type="predicted"/>
<dbReference type="AlphaFoldDB" id="A0AAD1Y3J4"/>
<keyword evidence="2" id="KW-1185">Reference proteome</keyword>
<gene>
    <name evidence="1" type="ORF">ECRASSUSDP1_LOCUS24778</name>
</gene>
<dbReference type="EMBL" id="CAMPGE010025539">
    <property type="protein sequence ID" value="CAI2383281.1"/>
    <property type="molecule type" value="Genomic_DNA"/>
</dbReference>
<comment type="caution">
    <text evidence="1">The sequence shown here is derived from an EMBL/GenBank/DDBJ whole genome shotgun (WGS) entry which is preliminary data.</text>
</comment>
<evidence type="ECO:0000313" key="2">
    <source>
        <dbReference type="Proteomes" id="UP001295684"/>
    </source>
</evidence>
<name>A0AAD1Y3J4_EUPCR</name>
<evidence type="ECO:0008006" key="3">
    <source>
        <dbReference type="Google" id="ProtNLM"/>
    </source>
</evidence>
<organism evidence="1 2">
    <name type="scientific">Euplotes crassus</name>
    <dbReference type="NCBI Taxonomy" id="5936"/>
    <lineage>
        <taxon>Eukaryota</taxon>
        <taxon>Sar</taxon>
        <taxon>Alveolata</taxon>
        <taxon>Ciliophora</taxon>
        <taxon>Intramacronucleata</taxon>
        <taxon>Spirotrichea</taxon>
        <taxon>Hypotrichia</taxon>
        <taxon>Euplotida</taxon>
        <taxon>Euplotidae</taxon>
        <taxon>Moneuplotes</taxon>
    </lineage>
</organism>
<protein>
    <recommendedName>
        <fullName evidence="3">LSM domain-containing protein</fullName>
    </recommendedName>
</protein>